<dbReference type="PANTHER" id="PTHR11909">
    <property type="entry name" value="CASEIN KINASE-RELATED"/>
    <property type="match status" value="1"/>
</dbReference>
<dbReference type="eggNOG" id="KOG1164">
    <property type="taxonomic scope" value="Eukaryota"/>
</dbReference>
<organism evidence="1 2">
    <name type="scientific">Trichophyton equinum (strain ATCC MYA-4606 / CBS 127.97)</name>
    <name type="common">Horse ringworm fungus</name>
    <dbReference type="NCBI Taxonomy" id="559882"/>
    <lineage>
        <taxon>Eukaryota</taxon>
        <taxon>Fungi</taxon>
        <taxon>Dikarya</taxon>
        <taxon>Ascomycota</taxon>
        <taxon>Pezizomycotina</taxon>
        <taxon>Eurotiomycetes</taxon>
        <taxon>Eurotiomycetidae</taxon>
        <taxon>Onygenales</taxon>
        <taxon>Arthrodermataceae</taxon>
        <taxon>Trichophyton</taxon>
    </lineage>
</organism>
<keyword evidence="1" id="KW-0723">Serine/threonine-protein kinase</keyword>
<dbReference type="Gene3D" id="1.10.510.10">
    <property type="entry name" value="Transferase(Phosphotransferase) domain 1"/>
    <property type="match status" value="2"/>
</dbReference>
<evidence type="ECO:0000313" key="1">
    <source>
        <dbReference type="EMBL" id="EGE04196.1"/>
    </source>
</evidence>
<accession>F2PQM8</accession>
<dbReference type="EMBL" id="DS995731">
    <property type="protein sequence ID" value="EGE04196.1"/>
    <property type="molecule type" value="Genomic_DNA"/>
</dbReference>
<keyword evidence="2" id="KW-1185">Reference proteome</keyword>
<dbReference type="InterPro" id="IPR011009">
    <property type="entry name" value="Kinase-like_dom_sf"/>
</dbReference>
<dbReference type="HOGENOM" id="CLU_559209_0_0_1"/>
<protein>
    <submittedName>
        <fullName evidence="1">Serine/threonine protein kinase</fullName>
    </submittedName>
</protein>
<dbReference type="GO" id="GO:0004674">
    <property type="term" value="F:protein serine/threonine kinase activity"/>
    <property type="evidence" value="ECO:0007669"/>
    <property type="project" value="UniProtKB-KW"/>
</dbReference>
<name>F2PQM8_TRIEC</name>
<reference evidence="2" key="1">
    <citation type="journal article" date="2012" name="MBio">
        <title>Comparative genome analysis of Trichophyton rubrum and related dermatophytes reveals candidate genes involved in infection.</title>
        <authorList>
            <person name="Martinez D.A."/>
            <person name="Oliver B.G."/>
            <person name="Graeser Y."/>
            <person name="Goldberg J.M."/>
            <person name="Li W."/>
            <person name="Martinez-Rossi N.M."/>
            <person name="Monod M."/>
            <person name="Shelest E."/>
            <person name="Barton R.C."/>
            <person name="Birch E."/>
            <person name="Brakhage A.A."/>
            <person name="Chen Z."/>
            <person name="Gurr S.J."/>
            <person name="Heiman D."/>
            <person name="Heitman J."/>
            <person name="Kosti I."/>
            <person name="Rossi A."/>
            <person name="Saif S."/>
            <person name="Samalova M."/>
            <person name="Saunders C.W."/>
            <person name="Shea T."/>
            <person name="Summerbell R.C."/>
            <person name="Xu J."/>
            <person name="Young S."/>
            <person name="Zeng Q."/>
            <person name="Birren B.W."/>
            <person name="Cuomo C.A."/>
            <person name="White T.C."/>
        </authorList>
    </citation>
    <scope>NUCLEOTIDE SEQUENCE [LARGE SCALE GENOMIC DNA]</scope>
    <source>
        <strain evidence="2">ATCC MYA-4606 / CBS 127.97</strain>
    </source>
</reference>
<dbReference type="SUPFAM" id="SSF56112">
    <property type="entry name" value="Protein kinase-like (PK-like)"/>
    <property type="match status" value="1"/>
</dbReference>
<dbReference type="InterPro" id="IPR050235">
    <property type="entry name" value="CK1_Ser-Thr_kinase"/>
</dbReference>
<gene>
    <name evidence="1" type="ORF">TEQG_03227</name>
</gene>
<sequence length="466" mass="52043">MALPLQTVDGRYKLIREFGGGVFLGKRQIQDDEGLLSAADREVVVKLESCGTEAPSLEREANNLESLAGYIGVPLVQGRGTQGRYRFMVVCVPGPTLDSLLGYCKGRFSLKTVLLLGEQLIHRVELIHSQGLIHGGIRPSAFGLGVEKAGGRVTLVEVAALTPTTEPTQRYSDLKALVLMCIYMCRRLAPWEGLQTDLTKARYEDILQRMENTRVEVLCRGLPRVFKDCLEHVESSSQNREPDYNHLRELFRTAFSEKGFSRDGVFDWTAYKYLNNLRQSCQPVTGIIDEVGNMRISVEGFENELKLLAEEISEAEGACALLTKANEADKTQLCYTKAISIHYAIVGLYIDMLLFAQLPEAPAGVQSWPEDHQLPDKVWQVGIEPCLKLLEAGLPHTQGHLEACLHKVFDTLTLLAEGVTCHKVKWTRCIRDVSRYGMKYDTHVLWARVKSRWGEPAGDVLEAPAP</sequence>
<proteinExistence type="predicted"/>
<evidence type="ECO:0000313" key="2">
    <source>
        <dbReference type="Proteomes" id="UP000009169"/>
    </source>
</evidence>
<keyword evidence="1" id="KW-0418">Kinase</keyword>
<keyword evidence="1" id="KW-0808">Transferase</keyword>
<dbReference type="VEuPathDB" id="FungiDB:TEQG_03227"/>
<dbReference type="Proteomes" id="UP000009169">
    <property type="component" value="Unassembled WGS sequence"/>
</dbReference>
<dbReference type="AlphaFoldDB" id="F2PQM8"/>